<comment type="caution">
    <text evidence="1">The sequence shown here is derived from an EMBL/GenBank/DDBJ whole genome shotgun (WGS) entry which is preliminary data.</text>
</comment>
<proteinExistence type="predicted"/>
<gene>
    <name evidence="1" type="ORF">DKG74_09965</name>
</gene>
<dbReference type="EMBL" id="QGLE01000005">
    <property type="protein sequence ID" value="PWR22753.1"/>
    <property type="molecule type" value="Genomic_DNA"/>
</dbReference>
<dbReference type="OrthoDB" id="7506512at2"/>
<dbReference type="Pfam" id="PF11836">
    <property type="entry name" value="Phage_TAC_11"/>
    <property type="match status" value="1"/>
</dbReference>
<evidence type="ECO:0000313" key="2">
    <source>
        <dbReference type="Proteomes" id="UP000245461"/>
    </source>
</evidence>
<evidence type="ECO:0000313" key="1">
    <source>
        <dbReference type="EMBL" id="PWR22753.1"/>
    </source>
</evidence>
<sequence>MSDFANPHRGEVSVTLGGQVYRLRPSFAALAETEVMAGCGLVPLARRFLDGSYGLRDVVAVLVPALKAAGQGGESVGQLVIDTGFLTVAPACAALLAAALAPDREVPNPL</sequence>
<dbReference type="Proteomes" id="UP000245461">
    <property type="component" value="Unassembled WGS sequence"/>
</dbReference>
<evidence type="ECO:0008006" key="3">
    <source>
        <dbReference type="Google" id="ProtNLM"/>
    </source>
</evidence>
<dbReference type="InterPro" id="IPR021791">
    <property type="entry name" value="Phage_TAC_11"/>
</dbReference>
<keyword evidence="2" id="KW-1185">Reference proteome</keyword>
<accession>A0A317EBN8</accession>
<dbReference type="RefSeq" id="WP_109905274.1">
    <property type="nucleotide sequence ID" value="NZ_QGLE01000005.1"/>
</dbReference>
<organism evidence="1 2">
    <name type="scientific">Zavarzinia aquatilis</name>
    <dbReference type="NCBI Taxonomy" id="2211142"/>
    <lineage>
        <taxon>Bacteria</taxon>
        <taxon>Pseudomonadati</taxon>
        <taxon>Pseudomonadota</taxon>
        <taxon>Alphaproteobacteria</taxon>
        <taxon>Rhodospirillales</taxon>
        <taxon>Zavarziniaceae</taxon>
        <taxon>Zavarzinia</taxon>
    </lineage>
</organism>
<reference evidence="1 2" key="1">
    <citation type="submission" date="2018-05" db="EMBL/GenBank/DDBJ databases">
        <title>Zavarzinia sp. HR-AS.</title>
        <authorList>
            <person name="Lee Y."/>
            <person name="Jeon C.O."/>
        </authorList>
    </citation>
    <scope>NUCLEOTIDE SEQUENCE [LARGE SCALE GENOMIC DNA]</scope>
    <source>
        <strain evidence="1 2">HR-AS</strain>
    </source>
</reference>
<dbReference type="AlphaFoldDB" id="A0A317EBN8"/>
<name>A0A317EBN8_9PROT</name>
<protein>
    <recommendedName>
        <fullName evidence="3">Gene transfer agent family protein</fullName>
    </recommendedName>
</protein>